<evidence type="ECO:0000313" key="2">
    <source>
        <dbReference type="Proteomes" id="UP000576209"/>
    </source>
</evidence>
<evidence type="ECO:0000313" key="1">
    <source>
        <dbReference type="EMBL" id="MBB4079689.1"/>
    </source>
</evidence>
<proteinExistence type="predicted"/>
<gene>
    <name evidence="1" type="ORF">GGR28_002314</name>
</gene>
<reference evidence="1 2" key="1">
    <citation type="submission" date="2020-08" db="EMBL/GenBank/DDBJ databases">
        <title>Genomic Encyclopedia of Type Strains, Phase IV (KMG-IV): sequencing the most valuable type-strain genomes for metagenomic binning, comparative biology and taxonomic classification.</title>
        <authorList>
            <person name="Goeker M."/>
        </authorList>
    </citation>
    <scope>NUCLEOTIDE SEQUENCE [LARGE SCALE GENOMIC DNA]</scope>
    <source>
        <strain evidence="1 2">DSM 105137</strain>
    </source>
</reference>
<dbReference type="AlphaFoldDB" id="A0A840ED10"/>
<accession>A0A840ED10</accession>
<organism evidence="1 2">
    <name type="scientific">Neolewinella aquimaris</name>
    <dbReference type="NCBI Taxonomy" id="1835722"/>
    <lineage>
        <taxon>Bacteria</taxon>
        <taxon>Pseudomonadati</taxon>
        <taxon>Bacteroidota</taxon>
        <taxon>Saprospiria</taxon>
        <taxon>Saprospirales</taxon>
        <taxon>Lewinellaceae</taxon>
        <taxon>Neolewinella</taxon>
    </lineage>
</organism>
<name>A0A840ED10_9BACT</name>
<dbReference type="EMBL" id="JACIFF010000005">
    <property type="protein sequence ID" value="MBB4079689.1"/>
    <property type="molecule type" value="Genomic_DNA"/>
</dbReference>
<dbReference type="RefSeq" id="WP_183495921.1">
    <property type="nucleotide sequence ID" value="NZ_JACIFF010000005.1"/>
</dbReference>
<sequence length="83" mass="9687">MTTDHEAIKTWTNKHNGVPGVIEEATTANDSRPLAIIWPENRNDNKLREISWDTFFDHFELRQLALEHDSQGMSKDYRFVSRG</sequence>
<comment type="caution">
    <text evidence="1">The sequence shown here is derived from an EMBL/GenBank/DDBJ whole genome shotgun (WGS) entry which is preliminary data.</text>
</comment>
<keyword evidence="2" id="KW-1185">Reference proteome</keyword>
<dbReference type="Proteomes" id="UP000576209">
    <property type="component" value="Unassembled WGS sequence"/>
</dbReference>
<protein>
    <submittedName>
        <fullName evidence="1">Uncharacterized protein</fullName>
    </submittedName>
</protein>